<organism evidence="1 2">
    <name type="scientific">Bacillus albus</name>
    <dbReference type="NCBI Taxonomy" id="2026189"/>
    <lineage>
        <taxon>Bacteria</taxon>
        <taxon>Bacillati</taxon>
        <taxon>Bacillota</taxon>
        <taxon>Bacilli</taxon>
        <taxon>Bacillales</taxon>
        <taxon>Bacillaceae</taxon>
        <taxon>Bacillus</taxon>
        <taxon>Bacillus cereus group</taxon>
    </lineage>
</organism>
<dbReference type="Proteomes" id="UP000181873">
    <property type="component" value="Unassembled WGS sequence"/>
</dbReference>
<accession>A0A1J9T5V0</accession>
<dbReference type="AlphaFoldDB" id="A0A1J9T5V0"/>
<sequence>MFKKLLVGTLATGIMLSGGIAASAAELEQPSTNKALHSTCPNNNTTWNDNYVTRVYDNPDDVKSSIIYNGKTLYHIPALDYCSPVGVIAHYA</sequence>
<gene>
    <name evidence="1" type="ORF">BAU25_15105</name>
</gene>
<protein>
    <submittedName>
        <fullName evidence="1">Uncharacterized protein</fullName>
    </submittedName>
</protein>
<dbReference type="GeneID" id="83633128"/>
<name>A0A1J9T5V0_9BACI</name>
<dbReference type="EMBL" id="MAOE01000097">
    <property type="protein sequence ID" value="OJD61654.1"/>
    <property type="molecule type" value="Genomic_DNA"/>
</dbReference>
<dbReference type="RefSeq" id="WP_071758535.1">
    <property type="nucleotide sequence ID" value="NZ_CBCSIO010000058.1"/>
</dbReference>
<evidence type="ECO:0000313" key="2">
    <source>
        <dbReference type="Proteomes" id="UP000181873"/>
    </source>
</evidence>
<comment type="caution">
    <text evidence="1">The sequence shown here is derived from an EMBL/GenBank/DDBJ whole genome shotgun (WGS) entry which is preliminary data.</text>
</comment>
<evidence type="ECO:0000313" key="1">
    <source>
        <dbReference type="EMBL" id="OJD61654.1"/>
    </source>
</evidence>
<reference evidence="1 2" key="1">
    <citation type="submission" date="2016-06" db="EMBL/GenBank/DDBJ databases">
        <title>First insights into the genetic diversity and population structure of in the Bacillus cereus group bacteria from diverse marine environments.</title>
        <authorList>
            <person name="Liu Y."/>
            <person name="Lai Q."/>
            <person name="Shao Z."/>
        </authorList>
    </citation>
    <scope>NUCLEOTIDE SEQUENCE [LARGE SCALE GENOMIC DNA]</scope>
    <source>
        <strain evidence="1 2">N35-10-2</strain>
    </source>
</reference>
<proteinExistence type="predicted"/>